<dbReference type="CDD" id="cd09168">
    <property type="entry name" value="PLDc_PaPPK1_C2_like"/>
    <property type="match status" value="1"/>
</dbReference>
<proteinExistence type="inferred from homology"/>
<dbReference type="HAMAP" id="MF_00347">
    <property type="entry name" value="Polyphosphate_kinase"/>
    <property type="match status" value="1"/>
</dbReference>
<feature type="binding site" evidence="7">
    <location>
        <position position="591"/>
    </location>
    <ligand>
        <name>ATP</name>
        <dbReference type="ChEBI" id="CHEBI:30616"/>
    </ligand>
</feature>
<comment type="PTM">
    <text evidence="7 8">An intermediate of this reaction is the autophosphorylated ppk in which a phosphate is covalently linked to a histidine residue through a N-P bond.</text>
</comment>
<dbReference type="GO" id="GO:0046872">
    <property type="term" value="F:metal ion binding"/>
    <property type="evidence" value="ECO:0007669"/>
    <property type="project" value="UniProtKB-KW"/>
</dbReference>
<dbReference type="RefSeq" id="WP_096817129.1">
    <property type="nucleotide sequence ID" value="NZ_JXJU01000002.1"/>
</dbReference>
<evidence type="ECO:0000256" key="8">
    <source>
        <dbReference type="RuleBase" id="RU003800"/>
    </source>
</evidence>
<feature type="active site" description="Phosphohistidine intermediate" evidence="7">
    <location>
        <position position="437"/>
    </location>
</feature>
<dbReference type="PANTHER" id="PTHR30218">
    <property type="entry name" value="POLYPHOSPHATE KINASE"/>
    <property type="match status" value="1"/>
</dbReference>
<keyword evidence="3 7" id="KW-0547">Nucleotide-binding</keyword>
<reference evidence="10 11" key="1">
    <citation type="submission" date="2014-12" db="EMBL/GenBank/DDBJ databases">
        <title>Draft genome sequences of 10 type strains of Lactococcus.</title>
        <authorList>
            <person name="Sun Z."/>
            <person name="Zhong Z."/>
            <person name="Liu W."/>
            <person name="Zhang W."/>
            <person name="Zhang H."/>
        </authorList>
    </citation>
    <scope>NUCLEOTIDE SEQUENCE [LARGE SCALE GENOMIC DNA]</scope>
    <source>
        <strain evidence="10 11">JCM 16395</strain>
    </source>
</reference>
<comment type="cofactor">
    <cofactor evidence="7">
        <name>Mg(2+)</name>
        <dbReference type="ChEBI" id="CHEBI:18420"/>
    </cofactor>
</comment>
<evidence type="ECO:0000256" key="5">
    <source>
        <dbReference type="ARBA" id="ARBA00022840"/>
    </source>
</evidence>
<keyword evidence="2 7" id="KW-0808">Transferase</keyword>
<dbReference type="InterPro" id="IPR003414">
    <property type="entry name" value="PP_kinase"/>
</dbReference>
<dbReference type="Gene3D" id="1.20.58.310">
    <property type="entry name" value="Polyphosphate kinase N-terminal domain"/>
    <property type="match status" value="1"/>
</dbReference>
<evidence type="ECO:0000256" key="6">
    <source>
        <dbReference type="ARBA" id="ARBA00022842"/>
    </source>
</evidence>
<keyword evidence="1 7" id="KW-0597">Phosphoprotein</keyword>
<dbReference type="EC" id="2.7.4.1" evidence="7 8"/>
<dbReference type="EMBL" id="JXJU01000002">
    <property type="protein sequence ID" value="PCS00942.1"/>
    <property type="molecule type" value="Genomic_DNA"/>
</dbReference>
<evidence type="ECO:0000256" key="7">
    <source>
        <dbReference type="HAMAP-Rule" id="MF_00347"/>
    </source>
</evidence>
<dbReference type="Pfam" id="PF13090">
    <property type="entry name" value="PP_kinase_C"/>
    <property type="match status" value="1"/>
</dbReference>
<evidence type="ECO:0000256" key="3">
    <source>
        <dbReference type="ARBA" id="ARBA00022741"/>
    </source>
</evidence>
<evidence type="ECO:0000313" key="11">
    <source>
        <dbReference type="Proteomes" id="UP000218181"/>
    </source>
</evidence>
<feature type="binding site" evidence="7">
    <location>
        <position position="467"/>
    </location>
    <ligand>
        <name>ATP</name>
        <dbReference type="ChEBI" id="CHEBI:30616"/>
    </ligand>
</feature>
<dbReference type="STRING" id="1291764.GCA_001311235_01181"/>
<evidence type="ECO:0000256" key="2">
    <source>
        <dbReference type="ARBA" id="ARBA00022679"/>
    </source>
</evidence>
<dbReference type="PIRSF" id="PIRSF015589">
    <property type="entry name" value="PP_kinase"/>
    <property type="match status" value="1"/>
</dbReference>
<dbReference type="Pfam" id="PF02503">
    <property type="entry name" value="PP_kinase"/>
    <property type="match status" value="1"/>
</dbReference>
<dbReference type="InterPro" id="IPR025198">
    <property type="entry name" value="PPK_N_dom"/>
</dbReference>
<dbReference type="PANTHER" id="PTHR30218:SF0">
    <property type="entry name" value="POLYPHOSPHATE KINASE"/>
    <property type="match status" value="1"/>
</dbReference>
<feature type="binding site" evidence="7">
    <location>
        <position position="563"/>
    </location>
    <ligand>
        <name>ATP</name>
        <dbReference type="ChEBI" id="CHEBI:30616"/>
    </ligand>
</feature>
<dbReference type="PROSITE" id="PS50035">
    <property type="entry name" value="PLD"/>
    <property type="match status" value="1"/>
</dbReference>
<feature type="binding site" evidence="7">
    <location>
        <position position="407"/>
    </location>
    <ligand>
        <name>Mg(2+)</name>
        <dbReference type="ChEBI" id="CHEBI:18420"/>
    </ligand>
</feature>
<feature type="binding site" evidence="7">
    <location>
        <position position="47"/>
    </location>
    <ligand>
        <name>ATP</name>
        <dbReference type="ChEBI" id="CHEBI:30616"/>
    </ligand>
</feature>
<dbReference type="InterPro" id="IPR041108">
    <property type="entry name" value="PP_kinase_C_1"/>
</dbReference>
<keyword evidence="5 7" id="KW-0067">ATP-binding</keyword>
<evidence type="ECO:0000256" key="1">
    <source>
        <dbReference type="ARBA" id="ARBA00022553"/>
    </source>
</evidence>
<dbReference type="NCBIfam" id="TIGR03705">
    <property type="entry name" value="poly_P_kin"/>
    <property type="match status" value="1"/>
</dbReference>
<keyword evidence="6 7" id="KW-0460">Magnesium</keyword>
<dbReference type="OrthoDB" id="9761456at2"/>
<comment type="similarity">
    <text evidence="7 8">Belongs to the polyphosphate kinase 1 (PPK1) family.</text>
</comment>
<feature type="domain" description="PLD phosphodiesterase" evidence="9">
    <location>
        <begin position="432"/>
        <end position="463"/>
    </location>
</feature>
<evidence type="ECO:0000259" key="9">
    <source>
        <dbReference type="PROSITE" id="PS50035"/>
    </source>
</evidence>
<comment type="catalytic activity">
    <reaction evidence="7 8">
        <text>[phosphate](n) + ATP = [phosphate](n+1) + ADP</text>
        <dbReference type="Rhea" id="RHEA:19573"/>
        <dbReference type="Rhea" id="RHEA-COMP:9859"/>
        <dbReference type="Rhea" id="RHEA-COMP:14280"/>
        <dbReference type="ChEBI" id="CHEBI:16838"/>
        <dbReference type="ChEBI" id="CHEBI:30616"/>
        <dbReference type="ChEBI" id="CHEBI:456216"/>
        <dbReference type="EC" id="2.7.4.1"/>
    </reaction>
</comment>
<dbReference type="SUPFAM" id="SSF140356">
    <property type="entry name" value="PPK N-terminal domain-like"/>
    <property type="match status" value="1"/>
</dbReference>
<comment type="caution">
    <text evidence="10">The sequence shown here is derived from an EMBL/GenBank/DDBJ whole genome shotgun (WGS) entry which is preliminary data.</text>
</comment>
<dbReference type="SUPFAM" id="SSF56024">
    <property type="entry name" value="Phospholipase D/nuclease"/>
    <property type="match status" value="2"/>
</dbReference>
<accession>A0A2A5RNK0</accession>
<dbReference type="Pfam" id="PF13089">
    <property type="entry name" value="PP_kinase_N"/>
    <property type="match status" value="1"/>
</dbReference>
<gene>
    <name evidence="7" type="primary">ppk</name>
    <name evidence="10" type="ORF">RT41_GL000732</name>
</gene>
<dbReference type="InterPro" id="IPR036830">
    <property type="entry name" value="PP_kinase_middle_dom_sf"/>
</dbReference>
<evidence type="ECO:0000256" key="4">
    <source>
        <dbReference type="ARBA" id="ARBA00022777"/>
    </source>
</evidence>
<dbReference type="InterPro" id="IPR036832">
    <property type="entry name" value="PPK_N_dom_sf"/>
</dbReference>
<keyword evidence="4 7" id="KW-0418">Kinase</keyword>
<feature type="binding site" evidence="7">
    <location>
        <position position="377"/>
    </location>
    <ligand>
        <name>Mg(2+)</name>
        <dbReference type="ChEBI" id="CHEBI:18420"/>
    </ligand>
</feature>
<dbReference type="InterPro" id="IPR025200">
    <property type="entry name" value="PPK_C_dom2"/>
</dbReference>
<dbReference type="Proteomes" id="UP000218181">
    <property type="component" value="Unassembled WGS sequence"/>
</dbReference>
<evidence type="ECO:0000313" key="10">
    <source>
        <dbReference type="EMBL" id="PCS00942.1"/>
    </source>
</evidence>
<dbReference type="InterPro" id="IPR024953">
    <property type="entry name" value="PP_kinase_middle"/>
</dbReference>
<dbReference type="GO" id="GO:0008976">
    <property type="term" value="F:polyphosphate kinase activity"/>
    <property type="evidence" value="ECO:0007669"/>
    <property type="project" value="UniProtKB-UniRule"/>
</dbReference>
<dbReference type="GO" id="GO:0009358">
    <property type="term" value="C:polyphosphate kinase complex"/>
    <property type="evidence" value="ECO:0007669"/>
    <property type="project" value="InterPro"/>
</dbReference>
<dbReference type="Pfam" id="PF17941">
    <property type="entry name" value="PP_kinase_C_1"/>
    <property type="match status" value="1"/>
</dbReference>
<dbReference type="InterPro" id="IPR001736">
    <property type="entry name" value="PLipase_D/transphosphatidylase"/>
</dbReference>
<sequence length="698" mass="80686">MADEKAEIYTNREISWLQFNERVLEEAERVSTPTFERLRFLSIYMNNLDEFYRVRVGRLNDQLILDNESYDTQTKTNVTVQFRTVLRKTKRLIPRFDLAYDKLNQELANYGISQIQETEKLSDKDENFLKNIFKYKVAPQMMPFIVEKNHPLPFFENEKQVLGVTLKTKKGNTRFGFLPIPEDVDKIVRIPSNPKRFMLIEDLIFRYANRIFHKFIVEGKMVFSVVRNADIDESDGLYDYDPDFSETMSKIVEVRNFRAPVMVKFRGNSAPKMLNYLARNFALRKTQFFKYSTPLEFDYLDELENLFTKKMHKKAFYPPVKPANTKSLDESKDIIDQLLEKDVLMSYPFESFSPMVRLLEQASKDERVSHLSMTLYRVSKHSKIVAALIAASKKGKDVTVIIELRARFDEENNIDLSEKLNKAGINVIYGLPGYKVHSKLLLIELKDYRSVCLIGTGNFNETTARFYTDVALMTSDNKITADVKNVFTHIEIGSFVQQSRALLVSPLLMKPKLIELMDEEIEAAKKHLPARIILKMNSLTEKEMMNKLVEASKAGVKVDLIVRGICCLIPGVKGETENIRVRSIVGRYLEHSRIFAFGDGQRERKYYISSADLMTRNLTGRVEAASPIYDEEGKKKLQLILDLCLQDNVNARIQNAKGKYVPVRVGKRTKLVDSQARLNELAHAETVGKWIKKIVNQK</sequence>
<comment type="function">
    <text evidence="7 8">Catalyzes the reversible transfer of the terminal phosphate of ATP to form a long-chain polyphosphate (polyP).</text>
</comment>
<dbReference type="GO" id="GO:0005524">
    <property type="term" value="F:ATP binding"/>
    <property type="evidence" value="ECO:0007669"/>
    <property type="project" value="UniProtKB-KW"/>
</dbReference>
<dbReference type="AlphaFoldDB" id="A0A2A5RNK0"/>
<dbReference type="SUPFAM" id="SSF143724">
    <property type="entry name" value="PHP14-like"/>
    <property type="match status" value="1"/>
</dbReference>
<keyword evidence="7" id="KW-0479">Metal-binding</keyword>
<organism evidence="10 11">
    <name type="scientific">Lactococcus fujiensis JCM 16395</name>
    <dbReference type="NCBI Taxonomy" id="1291764"/>
    <lineage>
        <taxon>Bacteria</taxon>
        <taxon>Bacillati</taxon>
        <taxon>Bacillota</taxon>
        <taxon>Bacilli</taxon>
        <taxon>Lactobacillales</taxon>
        <taxon>Streptococcaceae</taxon>
        <taxon>Lactococcus</taxon>
    </lineage>
</organism>
<dbReference type="NCBIfam" id="NF003917">
    <property type="entry name" value="PRK05443.1-1"/>
    <property type="match status" value="1"/>
</dbReference>
<dbReference type="Gene3D" id="3.30.1840.10">
    <property type="entry name" value="Polyphosphate kinase middle domain"/>
    <property type="match status" value="1"/>
</dbReference>
<dbReference type="GO" id="GO:0006799">
    <property type="term" value="P:polyphosphate biosynthetic process"/>
    <property type="evidence" value="ECO:0007669"/>
    <property type="project" value="UniProtKB-UniRule"/>
</dbReference>
<dbReference type="Gene3D" id="3.30.870.10">
    <property type="entry name" value="Endonuclease Chain A"/>
    <property type="match status" value="2"/>
</dbReference>
<name>A0A2A5RNK0_9LACT</name>
<keyword evidence="11" id="KW-1185">Reference proteome</keyword>
<protein>
    <recommendedName>
        <fullName evidence="7 8">Polyphosphate kinase</fullName>
        <ecNumber evidence="7 8">2.7.4.1</ecNumber>
    </recommendedName>
    <alternativeName>
        <fullName evidence="7">ATP-polyphosphate phosphotransferase</fullName>
    </alternativeName>
    <alternativeName>
        <fullName evidence="7">Polyphosphoric acid kinase</fullName>
    </alternativeName>
</protein>